<name>A0ABP3Z2Y5_9ACTN</name>
<sequence length="308" mass="33781">MEMLSLAEFVPDRAAEEAVVRALDEMRRVYTNQGCLDELQGAVADVVMSPDPQVVHAHRAEVCRDHFVMLHAAETDCVPLFRLRIEDVGDRSNLEFFLQEAGLHGAARVIRYLGEQGADVNAVQNDNQRMTALHWAVYQLHSDAVAALIAHPEIDLERVDARGRTALDLALHRRGHTESAELLAAAGARISPDTVVSVARSQGLPFVEIVLRHGADPNAYGPKTGIAPLHAAVSTHHLFTVQRLLQAGADPLLPTRRIFRARGVKYPRGATPLDYLDLADPGGINPAWPPALRELLTRAVAERTQERG</sequence>
<protein>
    <recommendedName>
        <fullName evidence="4">Ankyrin repeat domain-containing protein</fullName>
    </recommendedName>
</protein>
<dbReference type="SMART" id="SM00248">
    <property type="entry name" value="ANK"/>
    <property type="match status" value="4"/>
</dbReference>
<comment type="caution">
    <text evidence="2">The sequence shown here is derived from an EMBL/GenBank/DDBJ whole genome shotgun (WGS) entry which is preliminary data.</text>
</comment>
<dbReference type="Pfam" id="PF12796">
    <property type="entry name" value="Ank_2"/>
    <property type="match status" value="1"/>
</dbReference>
<dbReference type="PROSITE" id="PS50088">
    <property type="entry name" value="ANK_REPEAT"/>
    <property type="match status" value="1"/>
</dbReference>
<gene>
    <name evidence="2" type="ORF">GCM10009560_07370</name>
</gene>
<dbReference type="InterPro" id="IPR036770">
    <property type="entry name" value="Ankyrin_rpt-contain_sf"/>
</dbReference>
<dbReference type="InterPro" id="IPR052391">
    <property type="entry name" value="E3_Ligase-Neurotoxin"/>
</dbReference>
<dbReference type="Pfam" id="PF00023">
    <property type="entry name" value="Ank"/>
    <property type="match status" value="1"/>
</dbReference>
<dbReference type="Gene3D" id="1.25.40.20">
    <property type="entry name" value="Ankyrin repeat-containing domain"/>
    <property type="match status" value="2"/>
</dbReference>
<evidence type="ECO:0000313" key="2">
    <source>
        <dbReference type="EMBL" id="GAA0914196.1"/>
    </source>
</evidence>
<keyword evidence="1" id="KW-0040">ANK repeat</keyword>
<dbReference type="EMBL" id="BAAAHQ010000001">
    <property type="protein sequence ID" value="GAA0914196.1"/>
    <property type="molecule type" value="Genomic_DNA"/>
</dbReference>
<accession>A0ABP3Z2Y5</accession>
<proteinExistence type="predicted"/>
<dbReference type="PROSITE" id="PS50297">
    <property type="entry name" value="ANK_REP_REGION"/>
    <property type="match status" value="1"/>
</dbReference>
<dbReference type="SUPFAM" id="SSF48403">
    <property type="entry name" value="Ankyrin repeat"/>
    <property type="match status" value="1"/>
</dbReference>
<dbReference type="PANTHER" id="PTHR24133:SF40">
    <property type="entry name" value="ANKYRIN REPEAT DOMAIN 44"/>
    <property type="match status" value="1"/>
</dbReference>
<evidence type="ECO:0000256" key="1">
    <source>
        <dbReference type="PROSITE-ProRule" id="PRU00023"/>
    </source>
</evidence>
<feature type="repeat" description="ANK" evidence="1">
    <location>
        <begin position="224"/>
        <end position="256"/>
    </location>
</feature>
<dbReference type="PANTHER" id="PTHR24133">
    <property type="entry name" value="ANKYRIN DOMAIN-CONTAINING"/>
    <property type="match status" value="1"/>
</dbReference>
<keyword evidence="3" id="KW-1185">Reference proteome</keyword>
<evidence type="ECO:0000313" key="3">
    <source>
        <dbReference type="Proteomes" id="UP001501578"/>
    </source>
</evidence>
<evidence type="ECO:0008006" key="4">
    <source>
        <dbReference type="Google" id="ProtNLM"/>
    </source>
</evidence>
<dbReference type="Proteomes" id="UP001501578">
    <property type="component" value="Unassembled WGS sequence"/>
</dbReference>
<reference evidence="3" key="1">
    <citation type="journal article" date="2019" name="Int. J. Syst. Evol. Microbiol.">
        <title>The Global Catalogue of Microorganisms (GCM) 10K type strain sequencing project: providing services to taxonomists for standard genome sequencing and annotation.</title>
        <authorList>
            <consortium name="The Broad Institute Genomics Platform"/>
            <consortium name="The Broad Institute Genome Sequencing Center for Infectious Disease"/>
            <person name="Wu L."/>
            <person name="Ma J."/>
        </authorList>
    </citation>
    <scope>NUCLEOTIDE SEQUENCE [LARGE SCALE GENOMIC DNA]</scope>
    <source>
        <strain evidence="3">JCM 11136</strain>
    </source>
</reference>
<dbReference type="InterPro" id="IPR002110">
    <property type="entry name" value="Ankyrin_rpt"/>
</dbReference>
<organism evidence="2 3">
    <name type="scientific">Nonomuraea longicatena</name>
    <dbReference type="NCBI Taxonomy" id="83682"/>
    <lineage>
        <taxon>Bacteria</taxon>
        <taxon>Bacillati</taxon>
        <taxon>Actinomycetota</taxon>
        <taxon>Actinomycetes</taxon>
        <taxon>Streptosporangiales</taxon>
        <taxon>Streptosporangiaceae</taxon>
        <taxon>Nonomuraea</taxon>
    </lineage>
</organism>